<proteinExistence type="predicted"/>
<evidence type="ECO:0000256" key="1">
    <source>
        <dbReference type="SAM" id="MobiDB-lite"/>
    </source>
</evidence>
<dbReference type="GO" id="GO:0003676">
    <property type="term" value="F:nucleic acid binding"/>
    <property type="evidence" value="ECO:0007669"/>
    <property type="project" value="InterPro"/>
</dbReference>
<evidence type="ECO:0000313" key="3">
    <source>
        <dbReference type="Proteomes" id="UP000283509"/>
    </source>
</evidence>
<dbReference type="GO" id="GO:0008270">
    <property type="term" value="F:zinc ion binding"/>
    <property type="evidence" value="ECO:0007669"/>
    <property type="project" value="InterPro"/>
</dbReference>
<gene>
    <name evidence="2" type="ORF">C7M84_024685</name>
</gene>
<dbReference type="AlphaFoldDB" id="A0A423U0F9"/>
<dbReference type="InterPro" id="IPR036875">
    <property type="entry name" value="Znf_CCHC_sf"/>
</dbReference>
<comment type="caution">
    <text evidence="2">The sequence shown here is derived from an EMBL/GenBank/DDBJ whole genome shotgun (WGS) entry which is preliminary data.</text>
</comment>
<feature type="compositionally biased region" description="Basic residues" evidence="1">
    <location>
        <begin position="272"/>
        <end position="290"/>
    </location>
</feature>
<dbReference type="EMBL" id="QCYY01000876">
    <property type="protein sequence ID" value="ROT82154.1"/>
    <property type="molecule type" value="Genomic_DNA"/>
</dbReference>
<organism evidence="2 3">
    <name type="scientific">Penaeus vannamei</name>
    <name type="common">Whiteleg shrimp</name>
    <name type="synonym">Litopenaeus vannamei</name>
    <dbReference type="NCBI Taxonomy" id="6689"/>
    <lineage>
        <taxon>Eukaryota</taxon>
        <taxon>Metazoa</taxon>
        <taxon>Ecdysozoa</taxon>
        <taxon>Arthropoda</taxon>
        <taxon>Crustacea</taxon>
        <taxon>Multicrustacea</taxon>
        <taxon>Malacostraca</taxon>
        <taxon>Eumalacostraca</taxon>
        <taxon>Eucarida</taxon>
        <taxon>Decapoda</taxon>
        <taxon>Dendrobranchiata</taxon>
        <taxon>Penaeoidea</taxon>
        <taxon>Penaeidae</taxon>
        <taxon>Penaeus</taxon>
    </lineage>
</organism>
<sequence>MSHDARRNEQNEHQRIARLIKTGICPDKWCCVCGYALRRTEDAVKCASGICQNFCHVICLHGNSDFACDQTASLRDLAGIAVPVEFLLHNPPAEEAPVQPPLTEEEELLNLPSNQLITIVRNLRAELSRKNSLLTFFNTFSENLASKRDAVVTVLQLIDNIQATKSSIDSLEVNSIACTANAERIDKEWCGKTNTHSAAKAWWTSGKPRPLKSCFTQPPPLPEAPETADQEAQSYSHTLSLPQSSNTFPDPNHSHTSVQLRQRCSRDAYAQPRHRSRHTSPQPQRRRTRRPSSQQQHHVSQRQPTQPQRSDKRNSFCQNCKIKGHSQEDCRKNQFCEFCHRHGHEEQSCRTKLSEERQERLFRSLSAEQSHNNNILVQTLQRQLSLLPHLNSGLLRTSWPGVTPHQAHHPYSGWPGATPYQHHQLPAN</sequence>
<evidence type="ECO:0000313" key="2">
    <source>
        <dbReference type="EMBL" id="ROT82154.1"/>
    </source>
</evidence>
<feature type="region of interest" description="Disordered" evidence="1">
    <location>
        <begin position="209"/>
        <end position="313"/>
    </location>
</feature>
<dbReference type="SUPFAM" id="SSF57756">
    <property type="entry name" value="Retrovirus zinc finger-like domains"/>
    <property type="match status" value="1"/>
</dbReference>
<evidence type="ECO:0008006" key="4">
    <source>
        <dbReference type="Google" id="ProtNLM"/>
    </source>
</evidence>
<reference evidence="2 3" key="2">
    <citation type="submission" date="2019-01" db="EMBL/GenBank/DDBJ databases">
        <title>The decoding of complex shrimp genome reveals the adaptation for benthos swimmer, frequently molting mechanism and breeding impact on genome.</title>
        <authorList>
            <person name="Sun Y."/>
            <person name="Gao Y."/>
            <person name="Yu Y."/>
        </authorList>
    </citation>
    <scope>NUCLEOTIDE SEQUENCE [LARGE SCALE GENOMIC DNA]</scope>
    <source>
        <tissue evidence="2">Muscle</tissue>
    </source>
</reference>
<feature type="compositionally biased region" description="Low complexity" evidence="1">
    <location>
        <begin position="291"/>
        <end position="306"/>
    </location>
</feature>
<reference evidence="2 3" key="1">
    <citation type="submission" date="2018-04" db="EMBL/GenBank/DDBJ databases">
        <authorList>
            <person name="Zhang X."/>
            <person name="Yuan J."/>
            <person name="Li F."/>
            <person name="Xiang J."/>
        </authorList>
    </citation>
    <scope>NUCLEOTIDE SEQUENCE [LARGE SCALE GENOMIC DNA]</scope>
    <source>
        <tissue evidence="2">Muscle</tissue>
    </source>
</reference>
<keyword evidence="3" id="KW-1185">Reference proteome</keyword>
<dbReference type="Proteomes" id="UP000283509">
    <property type="component" value="Unassembled WGS sequence"/>
</dbReference>
<name>A0A423U0F9_PENVA</name>
<feature type="compositionally biased region" description="Polar residues" evidence="1">
    <location>
        <begin position="230"/>
        <end position="262"/>
    </location>
</feature>
<protein>
    <recommendedName>
        <fullName evidence="4">CCHC-type domain-containing protein</fullName>
    </recommendedName>
</protein>
<accession>A0A423U0F9</accession>